<protein>
    <recommendedName>
        <fullName evidence="7">Ubiquitin carboxyl-terminal hydrolase</fullName>
        <ecNumber evidence="7">3.4.19.12</ecNumber>
    </recommendedName>
</protein>
<dbReference type="Pfam" id="PF00443">
    <property type="entry name" value="UCH"/>
    <property type="match status" value="1"/>
</dbReference>
<dbReference type="PROSITE" id="PS00972">
    <property type="entry name" value="USP_1"/>
    <property type="match status" value="1"/>
</dbReference>
<dbReference type="PROSITE" id="PS00973">
    <property type="entry name" value="USP_2"/>
    <property type="match status" value="1"/>
</dbReference>
<evidence type="ECO:0000313" key="10">
    <source>
        <dbReference type="EMBL" id="KAJ6243257.1"/>
    </source>
</evidence>
<dbReference type="InterPro" id="IPR050185">
    <property type="entry name" value="Ub_carboxyl-term_hydrolase"/>
</dbReference>
<feature type="region of interest" description="Disordered" evidence="8">
    <location>
        <begin position="583"/>
        <end position="657"/>
    </location>
</feature>
<dbReference type="PANTHER" id="PTHR21646:SF24">
    <property type="entry name" value="UBIQUITIN CARBOXYL-TERMINAL HYDROLASE"/>
    <property type="match status" value="1"/>
</dbReference>
<feature type="region of interest" description="Disordered" evidence="8">
    <location>
        <begin position="319"/>
        <end position="353"/>
    </location>
</feature>
<evidence type="ECO:0000259" key="9">
    <source>
        <dbReference type="PROSITE" id="PS50235"/>
    </source>
</evidence>
<dbReference type="Proteomes" id="UP001150062">
    <property type="component" value="Unassembled WGS sequence"/>
</dbReference>
<evidence type="ECO:0000256" key="8">
    <source>
        <dbReference type="SAM" id="MobiDB-lite"/>
    </source>
</evidence>
<dbReference type="EMBL" id="JAOAOG010000172">
    <property type="protein sequence ID" value="KAJ6243257.1"/>
    <property type="molecule type" value="Genomic_DNA"/>
</dbReference>
<comment type="caution">
    <text evidence="10">The sequence shown here is derived from an EMBL/GenBank/DDBJ whole genome shotgun (WGS) entry which is preliminary data.</text>
</comment>
<keyword evidence="3 7" id="KW-0645">Protease</keyword>
<evidence type="ECO:0000256" key="5">
    <source>
        <dbReference type="ARBA" id="ARBA00022801"/>
    </source>
</evidence>
<dbReference type="InterPro" id="IPR001394">
    <property type="entry name" value="Peptidase_C19_UCH"/>
</dbReference>
<dbReference type="InterPro" id="IPR028889">
    <property type="entry name" value="USP"/>
</dbReference>
<reference evidence="10" key="1">
    <citation type="submission" date="2022-08" db="EMBL/GenBank/DDBJ databases">
        <title>Novel sulfate-reducing endosymbionts in the free-living metamonad Anaeramoeba.</title>
        <authorList>
            <person name="Jerlstrom-Hultqvist J."/>
            <person name="Cepicka I."/>
            <person name="Gallot-Lavallee L."/>
            <person name="Salas-Leiva D."/>
            <person name="Curtis B.A."/>
            <person name="Zahonova K."/>
            <person name="Pipaliya S."/>
            <person name="Dacks J."/>
            <person name="Roger A.J."/>
        </authorList>
    </citation>
    <scope>NUCLEOTIDE SEQUENCE</scope>
    <source>
        <strain evidence="10">Schooner1</strain>
    </source>
</reference>
<evidence type="ECO:0000256" key="4">
    <source>
        <dbReference type="ARBA" id="ARBA00022786"/>
    </source>
</evidence>
<dbReference type="InterPro" id="IPR038765">
    <property type="entry name" value="Papain-like_cys_pep_sf"/>
</dbReference>
<feature type="compositionally biased region" description="Acidic residues" evidence="8">
    <location>
        <begin position="326"/>
        <end position="351"/>
    </location>
</feature>
<dbReference type="InterPro" id="IPR018200">
    <property type="entry name" value="USP_CS"/>
</dbReference>
<evidence type="ECO:0000256" key="3">
    <source>
        <dbReference type="ARBA" id="ARBA00022670"/>
    </source>
</evidence>
<dbReference type="GO" id="GO:0016787">
    <property type="term" value="F:hydrolase activity"/>
    <property type="evidence" value="ECO:0007669"/>
    <property type="project" value="UniProtKB-KW"/>
</dbReference>
<keyword evidence="4 7" id="KW-0833">Ubl conjugation pathway</keyword>
<evidence type="ECO:0000256" key="7">
    <source>
        <dbReference type="RuleBase" id="RU366025"/>
    </source>
</evidence>
<comment type="similarity">
    <text evidence="2 7">Belongs to the peptidase C19 family.</text>
</comment>
<dbReference type="Gene3D" id="3.90.70.10">
    <property type="entry name" value="Cysteine proteinases"/>
    <property type="match status" value="2"/>
</dbReference>
<dbReference type="PANTHER" id="PTHR21646">
    <property type="entry name" value="UBIQUITIN CARBOXYL-TERMINAL HYDROLASE"/>
    <property type="match status" value="1"/>
</dbReference>
<gene>
    <name evidence="10" type="ORF">M0813_22398</name>
</gene>
<proteinExistence type="inferred from homology"/>
<evidence type="ECO:0000256" key="6">
    <source>
        <dbReference type="ARBA" id="ARBA00022807"/>
    </source>
</evidence>
<comment type="catalytic activity">
    <reaction evidence="1 7">
        <text>Thiol-dependent hydrolysis of ester, thioester, amide, peptide and isopeptide bonds formed by the C-terminal Gly of ubiquitin (a 76-residue protein attached to proteins as an intracellular targeting signal).</text>
        <dbReference type="EC" id="3.4.19.12"/>
    </reaction>
</comment>
<accession>A0ABQ8YF92</accession>
<keyword evidence="11" id="KW-1185">Reference proteome</keyword>
<dbReference type="EC" id="3.4.19.12" evidence="7"/>
<keyword evidence="5 7" id="KW-0378">Hydrolase</keyword>
<dbReference type="PROSITE" id="PS50235">
    <property type="entry name" value="USP_3"/>
    <property type="match status" value="1"/>
</dbReference>
<evidence type="ECO:0000313" key="11">
    <source>
        <dbReference type="Proteomes" id="UP001150062"/>
    </source>
</evidence>
<feature type="domain" description="USP" evidence="9">
    <location>
        <begin position="24"/>
        <end position="825"/>
    </location>
</feature>
<organism evidence="10 11">
    <name type="scientific">Anaeramoeba flamelloides</name>
    <dbReference type="NCBI Taxonomy" id="1746091"/>
    <lineage>
        <taxon>Eukaryota</taxon>
        <taxon>Metamonada</taxon>
        <taxon>Anaeramoebidae</taxon>
        <taxon>Anaeramoeba</taxon>
    </lineage>
</organism>
<dbReference type="SUPFAM" id="SSF54001">
    <property type="entry name" value="Cysteine proteinases"/>
    <property type="match status" value="1"/>
</dbReference>
<sequence length="843" mass="100640">MQFTNKKEKSEEKEKNKFLNLGLVGLSNFGNTCFLNSGLQCLLNCIPLVKFFLTQEYLDQINYENAIGTNGKLVKIFGELVNNYWSNNKNQDEKVLSPLELKNLIVKFSNRFSGFDQEDSQEFLSFLLDGLHEDLNRIKKKTYTHKVEDRGRTDEVVAKESWETYKKRNDSIIVDIFTGQLKSKLRCNICKKISVTFDPFIFLSLPFPSSKYWELVIKVKYLDPKKQPRLVFIKTRINQGLKGVLLKLSGITGIKPNKIVLSRYEYNFIEEMYLTDQQLFEIGFHTKLIAFEIENENSSFYFESILYNNNNETEFINNNNCGSGINDDDDDEDEECGDDNIKEDEDDEEEEREKKEIQYYQIQVVFRKLERIKQTNPLILNEKNFLIPFILNLKSGNISYFELYEKINKIISNYINFQKLPSEKEKLKNLRIWGKCKEMKRGKRKQTNYDIYKIDYNYVEKKNDEECNNDDDKSNTKKIFNEKYYDIFQRWKFRGNVYDHFFKIVKLNVYASVVLEEYNENSIININPDLVIGIRLNPNFWLQENSIFNIKKMTLIIKDDSYLKYLKRCKQSVNLLNFGTDSKLNDEKEKNNENEKDKEKNEKEKKKENGKNEKEKQNKKVEDEKQKNIYEKKRNKTEKSNKTENKNKFENEKEDDNKQVEWEKEINNLQKFRNNEFTKIFIDECLKNFFKEEQLSDQDKWYCNNCKMHVCAWKKFDLWKIPQILIIHLKRFKRNLRTKNHQFVDFPSELNLSKWSIAESGKKSNYELIAISNHYGELCGGHYTSYVKNCITDDWYEFNDSSVEKIHNTNNIITNSAYLLFYQLKSERTNLEIINKILKNRVF</sequence>
<name>A0ABQ8YF92_9EUKA</name>
<keyword evidence="6 7" id="KW-0788">Thiol protease</keyword>
<evidence type="ECO:0000256" key="2">
    <source>
        <dbReference type="ARBA" id="ARBA00009085"/>
    </source>
</evidence>
<evidence type="ECO:0000256" key="1">
    <source>
        <dbReference type="ARBA" id="ARBA00000707"/>
    </source>
</evidence>